<protein>
    <submittedName>
        <fullName evidence="2">Uncharacterized protein</fullName>
    </submittedName>
</protein>
<name>A0ABS4TEV3_9PSEU</name>
<keyword evidence="3" id="KW-1185">Reference proteome</keyword>
<comment type="caution">
    <text evidence="2">The sequence shown here is derived from an EMBL/GenBank/DDBJ whole genome shotgun (WGS) entry which is preliminary data.</text>
</comment>
<evidence type="ECO:0000313" key="3">
    <source>
        <dbReference type="Proteomes" id="UP001519332"/>
    </source>
</evidence>
<reference evidence="2 3" key="1">
    <citation type="submission" date="2021-03" db="EMBL/GenBank/DDBJ databases">
        <title>Sequencing the genomes of 1000 actinobacteria strains.</title>
        <authorList>
            <person name="Klenk H.-P."/>
        </authorList>
    </citation>
    <scope>NUCLEOTIDE SEQUENCE [LARGE SCALE GENOMIC DNA]</scope>
    <source>
        <strain evidence="2 3">DSM 46670</strain>
    </source>
</reference>
<feature type="region of interest" description="Disordered" evidence="1">
    <location>
        <begin position="79"/>
        <end position="155"/>
    </location>
</feature>
<accession>A0ABS4TEV3</accession>
<dbReference type="EMBL" id="JAGINW010000001">
    <property type="protein sequence ID" value="MBP2322933.1"/>
    <property type="molecule type" value="Genomic_DNA"/>
</dbReference>
<evidence type="ECO:0000313" key="2">
    <source>
        <dbReference type="EMBL" id="MBP2322933.1"/>
    </source>
</evidence>
<feature type="compositionally biased region" description="Basic and acidic residues" evidence="1">
    <location>
        <begin position="35"/>
        <end position="45"/>
    </location>
</feature>
<dbReference type="Proteomes" id="UP001519332">
    <property type="component" value="Unassembled WGS sequence"/>
</dbReference>
<organism evidence="2 3">
    <name type="scientific">Kibdelosporangium banguiense</name>
    <dbReference type="NCBI Taxonomy" id="1365924"/>
    <lineage>
        <taxon>Bacteria</taxon>
        <taxon>Bacillati</taxon>
        <taxon>Actinomycetota</taxon>
        <taxon>Actinomycetes</taxon>
        <taxon>Pseudonocardiales</taxon>
        <taxon>Pseudonocardiaceae</taxon>
        <taxon>Kibdelosporangium</taxon>
    </lineage>
</organism>
<feature type="region of interest" description="Disordered" evidence="1">
    <location>
        <begin position="1"/>
        <end position="49"/>
    </location>
</feature>
<gene>
    <name evidence="2" type="ORF">JOF56_003318</name>
</gene>
<evidence type="ECO:0000256" key="1">
    <source>
        <dbReference type="SAM" id="MobiDB-lite"/>
    </source>
</evidence>
<sequence length="203" mass="21673">MVWAWVGAGRGPVGAPERHVGPVAEAGGAGGRGQRPRDQRGRVGDHPSVFAPFGALAQQRAASWVPSLQYDLGEACSRMSRAPQHSGEQPKLGASQRTTTRNGAPASARLRCPGHACSPLGRPCWNEGTRRNPPVPRRRSPTPPPGGLPAGEANNHQQKLKVKHPGTQRWVDSHEKKGQVGKVYRAGEGAGWGFRWGLEMSIG</sequence>
<proteinExistence type="predicted"/>